<dbReference type="OrthoDB" id="9904at2157"/>
<comment type="subcellular location">
    <subcellularLocation>
        <location evidence="2">Cell membrane</location>
        <topology evidence="2">Multi-pass membrane protein</topology>
    </subcellularLocation>
</comment>
<keyword evidence="1 2" id="KW-0808">Transferase</keyword>
<accession>D3S2A0</accession>
<gene>
    <name evidence="4" type="ordered locus">Ferp_2483</name>
</gene>
<keyword evidence="2" id="KW-1003">Cell membrane</keyword>
<dbReference type="EC" id="2.7.8.39" evidence="2"/>
<feature type="active site" description="Proton acceptor" evidence="2">
    <location>
        <position position="89"/>
    </location>
</feature>
<feature type="binding site" evidence="2">
    <location>
        <position position="85"/>
    </location>
    <ligand>
        <name>Mg(2+)</name>
        <dbReference type="ChEBI" id="CHEBI:18420"/>
        <label>2</label>
    </ligand>
</feature>
<dbReference type="UniPathway" id="UPA00085"/>
<dbReference type="GeneID" id="8780025"/>
<dbReference type="HOGENOM" id="CLU_080384_1_2_2"/>
<keyword evidence="2" id="KW-1133">Transmembrane helix</keyword>
<dbReference type="KEGG" id="fpl:Ferp_2483"/>
<dbReference type="PaxDb" id="589924-Ferp_2483"/>
<dbReference type="EMBL" id="CP001899">
    <property type="protein sequence ID" value="ADC66591.1"/>
    <property type="molecule type" value="Genomic_DNA"/>
</dbReference>
<feature type="binding site" evidence="2">
    <location>
        <position position="67"/>
    </location>
    <ligand>
        <name>Mg(2+)</name>
        <dbReference type="ChEBI" id="CHEBI:18420"/>
        <label>1</label>
    </ligand>
</feature>
<dbReference type="InterPro" id="IPR048254">
    <property type="entry name" value="CDP_ALCOHOL_P_TRANSF_CS"/>
</dbReference>
<feature type="transmembrane region" description="Helical" evidence="2">
    <location>
        <begin position="30"/>
        <end position="47"/>
    </location>
</feature>
<comment type="catalytic activity">
    <reaction evidence="2">
        <text>CDP-2,3-bis-O-(phytanyl)-sn-glycerol + 1D-myo-inositol 3-phosphate = saturated 1-archaetidyl-1D-myo-inositol 3-phosphate + CMP + H(+)</text>
        <dbReference type="Rhea" id="RHEA:36823"/>
        <dbReference type="ChEBI" id="CHEBI:15378"/>
        <dbReference type="ChEBI" id="CHEBI:58401"/>
        <dbReference type="ChEBI" id="CHEBI:60377"/>
        <dbReference type="ChEBI" id="CHEBI:74004"/>
        <dbReference type="ChEBI" id="CHEBI:74006"/>
        <dbReference type="EC" id="2.7.8.39"/>
    </reaction>
</comment>
<reference evidence="4 5" key="2">
    <citation type="journal article" date="2011" name="Stand. Genomic Sci.">
        <title>Complete genome sequence of Ferroglobus placidus AEDII12DO.</title>
        <authorList>
            <person name="Anderson I."/>
            <person name="Risso C."/>
            <person name="Holmes D."/>
            <person name="Lucas S."/>
            <person name="Copeland A."/>
            <person name="Lapidus A."/>
            <person name="Cheng J.F."/>
            <person name="Bruce D."/>
            <person name="Goodwin L."/>
            <person name="Pitluck S."/>
            <person name="Saunders E."/>
            <person name="Brettin T."/>
            <person name="Detter J.C."/>
            <person name="Han C."/>
            <person name="Tapia R."/>
            <person name="Larimer F."/>
            <person name="Land M."/>
            <person name="Hauser L."/>
            <person name="Woyke T."/>
            <person name="Lovley D."/>
            <person name="Kyrpides N."/>
            <person name="Ivanova N."/>
        </authorList>
    </citation>
    <scope>NUCLEOTIDE SEQUENCE [LARGE SCALE GENOMIC DNA]</scope>
    <source>
        <strain evidence="5">DSM 10642 / AEDII12DO</strain>
    </source>
</reference>
<dbReference type="Pfam" id="PF01066">
    <property type="entry name" value="CDP-OH_P_transf"/>
    <property type="match status" value="1"/>
</dbReference>
<feature type="binding site" evidence="2">
    <location>
        <position position="89"/>
    </location>
    <ligand>
        <name>Mg(2+)</name>
        <dbReference type="ChEBI" id="CHEBI:18420"/>
        <label>2</label>
    </ligand>
</feature>
<dbReference type="PROSITE" id="PS00379">
    <property type="entry name" value="CDP_ALCOHOL_P_TRANSF"/>
    <property type="match status" value="1"/>
</dbReference>
<proteinExistence type="inferred from homology"/>
<evidence type="ECO:0000256" key="2">
    <source>
        <dbReference type="HAMAP-Rule" id="MF_02242"/>
    </source>
</evidence>
<evidence type="ECO:0000256" key="1">
    <source>
        <dbReference type="ARBA" id="ARBA00022679"/>
    </source>
</evidence>
<evidence type="ECO:0000256" key="3">
    <source>
        <dbReference type="RuleBase" id="RU003750"/>
    </source>
</evidence>
<comment type="caution">
    <text evidence="2">Lacks conserved residue(s) required for the propagation of feature annotation.</text>
</comment>
<comment type="similarity">
    <text evidence="2 3">Belongs to the CDP-alcohol phosphatidyltransferase class-I family.</text>
</comment>
<keyword evidence="2" id="KW-1208">Phospholipid metabolism</keyword>
<keyword evidence="2" id="KW-0444">Lipid biosynthesis</keyword>
<keyword evidence="2" id="KW-0472">Membrane</keyword>
<protein>
    <recommendedName>
        <fullName evidence="2">Archaetidylinositol phosphate synthase</fullName>
        <shortName evidence="2">AIP synthase</shortName>
        <ecNumber evidence="2">2.7.8.39</ecNumber>
    </recommendedName>
</protein>
<dbReference type="AlphaFoldDB" id="D3S2A0"/>
<dbReference type="GO" id="GO:0008654">
    <property type="term" value="P:phospholipid biosynthetic process"/>
    <property type="evidence" value="ECO:0007669"/>
    <property type="project" value="UniProtKB-UniRule"/>
</dbReference>
<dbReference type="GO" id="GO:0016780">
    <property type="term" value="F:phosphotransferase activity, for other substituted phosphate groups"/>
    <property type="evidence" value="ECO:0007669"/>
    <property type="project" value="UniProtKB-UniRule"/>
</dbReference>
<evidence type="ECO:0000313" key="5">
    <source>
        <dbReference type="Proteomes" id="UP000002613"/>
    </source>
</evidence>
<dbReference type="GO" id="GO:0005886">
    <property type="term" value="C:plasma membrane"/>
    <property type="evidence" value="ECO:0007669"/>
    <property type="project" value="UniProtKB-SubCell"/>
</dbReference>
<keyword evidence="2" id="KW-0460">Magnesium</keyword>
<evidence type="ECO:0000313" key="4">
    <source>
        <dbReference type="EMBL" id="ADC66591.1"/>
    </source>
</evidence>
<reference evidence="5" key="1">
    <citation type="submission" date="2010-02" db="EMBL/GenBank/DDBJ databases">
        <title>Complete sequence of Ferroglobus placidus DSM 10642.</title>
        <authorList>
            <consortium name="US DOE Joint Genome Institute"/>
            <person name="Lucas S."/>
            <person name="Copeland A."/>
            <person name="Lapidus A."/>
            <person name="Cheng J.-F."/>
            <person name="Bruce D."/>
            <person name="Goodwin L."/>
            <person name="Pitluck S."/>
            <person name="Saunders E."/>
            <person name="Brettin T."/>
            <person name="Detter J.C."/>
            <person name="Han C."/>
            <person name="Tapia R."/>
            <person name="Larimer F."/>
            <person name="Land M."/>
            <person name="Hauser L."/>
            <person name="Kyrpides N."/>
            <person name="Ivanova N."/>
            <person name="Holmes D."/>
            <person name="Lovley D."/>
            <person name="Kyrpides N."/>
            <person name="Anderson I.J."/>
            <person name="Woyke T."/>
        </authorList>
    </citation>
    <scope>NUCLEOTIDE SEQUENCE [LARGE SCALE GENOMIC DNA]</scope>
    <source>
        <strain evidence="5">DSM 10642 / AEDII12DO</strain>
    </source>
</reference>
<organism evidence="4 5">
    <name type="scientific">Ferroglobus placidus (strain DSM 10642 / AEDII12DO)</name>
    <dbReference type="NCBI Taxonomy" id="589924"/>
    <lineage>
        <taxon>Archaea</taxon>
        <taxon>Methanobacteriati</taxon>
        <taxon>Methanobacteriota</taxon>
        <taxon>Archaeoglobi</taxon>
        <taxon>Archaeoglobales</taxon>
        <taxon>Archaeoglobaceae</taxon>
        <taxon>Ferroglobus</taxon>
    </lineage>
</organism>
<feature type="binding site" evidence="2">
    <location>
        <position position="64"/>
    </location>
    <ligand>
        <name>Mg(2+)</name>
        <dbReference type="ChEBI" id="CHEBI:18420"/>
        <label>1</label>
    </ligand>
</feature>
<dbReference type="Proteomes" id="UP000002613">
    <property type="component" value="Chromosome"/>
</dbReference>
<dbReference type="GO" id="GO:0000287">
    <property type="term" value="F:magnesium ion binding"/>
    <property type="evidence" value="ECO:0007669"/>
    <property type="project" value="UniProtKB-UniRule"/>
</dbReference>
<comment type="function">
    <text evidence="2">Catalyzes the formation of archaetidylinositol phosphate (AIP) from CDP-archaeol (CDP-ArOH or CDP-2,3-bis-(O-phytanyl)-sn-glycerol) and 1L-myo-inositol 1-phosphate (IP or 1D-myo-inositol 3-phosphate). AIP is a precursor of archaetidyl-myo-inositol (AI), an ether-type inositol phospholipid ubiquitously distributed in archaea membranes and essential for glycolipid biosynthesis in archaea.</text>
</comment>
<dbReference type="InterPro" id="IPR000462">
    <property type="entry name" value="CDP-OH_P_trans"/>
</dbReference>
<dbReference type="InterPro" id="IPR043130">
    <property type="entry name" value="CDP-OH_PTrfase_TM_dom"/>
</dbReference>
<comment type="pathway">
    <text evidence="2">Lipid metabolism; phospholipid metabolism.</text>
</comment>
<feature type="binding site" evidence="2">
    <location>
        <position position="64"/>
    </location>
    <ligand>
        <name>Mg(2+)</name>
        <dbReference type="ChEBI" id="CHEBI:18420"/>
        <label>2</label>
    </ligand>
</feature>
<keyword evidence="2" id="KW-0464">Manganese</keyword>
<keyword evidence="2" id="KW-0812">Transmembrane</keyword>
<keyword evidence="2" id="KW-0443">Lipid metabolism</keyword>
<dbReference type="InterPro" id="IPR044270">
    <property type="entry name" value="AIP_synthase"/>
</dbReference>
<feature type="transmembrane region" description="Helical" evidence="2">
    <location>
        <begin position="145"/>
        <end position="167"/>
    </location>
</feature>
<feature type="binding site" evidence="2">
    <location>
        <position position="85"/>
    </location>
    <ligand>
        <name>Mg(2+)</name>
        <dbReference type="ChEBI" id="CHEBI:18420"/>
        <label>1</label>
    </ligand>
</feature>
<dbReference type="HAMAP" id="MF_02242">
    <property type="entry name" value="AIP_synthase"/>
    <property type="match status" value="1"/>
</dbReference>
<comment type="cofactor">
    <cofactor evidence="2">
        <name>Mn(2+)</name>
        <dbReference type="ChEBI" id="CHEBI:29035"/>
    </cofactor>
    <cofactor evidence="2">
        <name>Mg(2+)</name>
        <dbReference type="ChEBI" id="CHEBI:18420"/>
    </cofactor>
    <text evidence="2">Binds 2 Mg(2+) or Mn(2+) ions per subunit.</text>
</comment>
<sequence length="189" mass="20342">MLSSLKDKISDLLKPITKIVSKTGISPNTLTLLGLIAGFAASYFVAFGGKVEALLAVIVASLFDLLDGALARNEGMKTARGGFLDSVFDRYVDAALILALGIRVDEIFLAAIALVGAYMVSYTRARAEKEIEKCDVGIAERGERIIIILVGIAFSLEYYALIALAILSHLTALHRIIYAYGKIKEKESG</sequence>
<dbReference type="Gene3D" id="1.20.120.1760">
    <property type="match status" value="1"/>
</dbReference>
<dbReference type="RefSeq" id="WP_012966924.1">
    <property type="nucleotide sequence ID" value="NC_013849.1"/>
</dbReference>
<keyword evidence="2" id="KW-0479">Metal-binding</keyword>
<name>D3S2A0_FERPA</name>
<keyword evidence="5" id="KW-1185">Reference proteome</keyword>
<dbReference type="eggNOG" id="arCOG00670">
    <property type="taxonomic scope" value="Archaea"/>
</dbReference>
<dbReference type="STRING" id="589924.Ferp_2483"/>